<dbReference type="SMART" id="SM01382">
    <property type="entry name" value="Ribosomal_L2_C"/>
    <property type="match status" value="1"/>
</dbReference>
<proteinExistence type="inferred from homology"/>
<dbReference type="SUPFAM" id="SSF50249">
    <property type="entry name" value="Nucleic acid-binding proteins"/>
    <property type="match status" value="1"/>
</dbReference>
<evidence type="ECO:0000256" key="4">
    <source>
        <dbReference type="SAM" id="MobiDB-lite"/>
    </source>
</evidence>
<dbReference type="InterPro" id="IPR005880">
    <property type="entry name" value="Ribosomal_uL2_bac/org-type"/>
</dbReference>
<organism evidence="7 8">
    <name type="scientific">Paraglomus brasilianum</name>
    <dbReference type="NCBI Taxonomy" id="144538"/>
    <lineage>
        <taxon>Eukaryota</taxon>
        <taxon>Fungi</taxon>
        <taxon>Fungi incertae sedis</taxon>
        <taxon>Mucoromycota</taxon>
        <taxon>Glomeromycotina</taxon>
        <taxon>Glomeromycetes</taxon>
        <taxon>Paraglomerales</taxon>
        <taxon>Paraglomeraceae</taxon>
        <taxon>Paraglomus</taxon>
    </lineage>
</organism>
<dbReference type="SUPFAM" id="SSF50104">
    <property type="entry name" value="Translation proteins SH3-like domain"/>
    <property type="match status" value="1"/>
</dbReference>
<dbReference type="InterPro" id="IPR022669">
    <property type="entry name" value="Ribosomal_uL2_C"/>
</dbReference>
<evidence type="ECO:0000313" key="8">
    <source>
        <dbReference type="Proteomes" id="UP000789739"/>
    </source>
</evidence>
<comment type="caution">
    <text evidence="7">The sequence shown here is derived from an EMBL/GenBank/DDBJ whole genome shotgun (WGS) entry which is preliminary data.</text>
</comment>
<dbReference type="PIRSF" id="PIRSF002158">
    <property type="entry name" value="Ribosomal_L2"/>
    <property type="match status" value="1"/>
</dbReference>
<comment type="similarity">
    <text evidence="1">Belongs to the universal ribosomal protein uL2 family.</text>
</comment>
<evidence type="ECO:0000256" key="1">
    <source>
        <dbReference type="ARBA" id="ARBA00005636"/>
    </source>
</evidence>
<gene>
    <name evidence="7" type="ORF">PBRASI_LOCUS9953</name>
</gene>
<dbReference type="GO" id="GO:0003735">
    <property type="term" value="F:structural constituent of ribosome"/>
    <property type="evidence" value="ECO:0007669"/>
    <property type="project" value="InterPro"/>
</dbReference>
<dbReference type="InterPro" id="IPR014722">
    <property type="entry name" value="Rib_uL2_dom2"/>
</dbReference>
<feature type="domain" description="Large ribosomal subunit protein uL2 RNA-binding" evidence="6">
    <location>
        <begin position="43"/>
        <end position="120"/>
    </location>
</feature>
<dbReference type="EMBL" id="CAJVPI010002505">
    <property type="protein sequence ID" value="CAG8644482.1"/>
    <property type="molecule type" value="Genomic_DNA"/>
</dbReference>
<dbReference type="Gene3D" id="2.30.30.30">
    <property type="match status" value="1"/>
</dbReference>
<dbReference type="AlphaFoldDB" id="A0A9N9DR78"/>
<evidence type="ECO:0000313" key="7">
    <source>
        <dbReference type="EMBL" id="CAG8644482.1"/>
    </source>
</evidence>
<dbReference type="GO" id="GO:0003723">
    <property type="term" value="F:RNA binding"/>
    <property type="evidence" value="ECO:0007669"/>
    <property type="project" value="InterPro"/>
</dbReference>
<keyword evidence="2" id="KW-0689">Ribosomal protein</keyword>
<dbReference type="PANTHER" id="PTHR13691:SF5">
    <property type="entry name" value="LARGE RIBOSOMAL SUBUNIT PROTEIN UL2M"/>
    <property type="match status" value="1"/>
</dbReference>
<feature type="region of interest" description="Disordered" evidence="4">
    <location>
        <begin position="202"/>
        <end position="228"/>
    </location>
</feature>
<dbReference type="InterPro" id="IPR002171">
    <property type="entry name" value="Ribosomal_uL2"/>
</dbReference>
<dbReference type="Pfam" id="PF00181">
    <property type="entry name" value="Ribosomal_L2_N"/>
    <property type="match status" value="1"/>
</dbReference>
<evidence type="ECO:0000259" key="5">
    <source>
        <dbReference type="SMART" id="SM01382"/>
    </source>
</evidence>
<dbReference type="Pfam" id="PF03947">
    <property type="entry name" value="Ribosomal_L2_C"/>
    <property type="match status" value="1"/>
</dbReference>
<feature type="domain" description="Large ribosomal subunit protein uL2 C-terminal" evidence="5">
    <location>
        <begin position="128"/>
        <end position="228"/>
    </location>
</feature>
<evidence type="ECO:0000256" key="2">
    <source>
        <dbReference type="ARBA" id="ARBA00022980"/>
    </source>
</evidence>
<keyword evidence="3" id="KW-0687">Ribonucleoprotein</keyword>
<dbReference type="InterPro" id="IPR008991">
    <property type="entry name" value="Translation_prot_SH3-like_sf"/>
</dbReference>
<dbReference type="GO" id="GO:0002181">
    <property type="term" value="P:cytoplasmic translation"/>
    <property type="evidence" value="ECO:0007669"/>
    <property type="project" value="TreeGrafter"/>
</dbReference>
<dbReference type="SMART" id="SM01383">
    <property type="entry name" value="Ribosomal_L2"/>
    <property type="match status" value="1"/>
</dbReference>
<dbReference type="Gene3D" id="2.40.50.140">
    <property type="entry name" value="Nucleic acid-binding proteins"/>
    <property type="match status" value="1"/>
</dbReference>
<evidence type="ECO:0000259" key="6">
    <source>
        <dbReference type="SMART" id="SM01383"/>
    </source>
</evidence>
<sequence>MKKIKPLANSSRNTILIDYREKLTPNPQKTPRQLLELIKPQSGRNNQGKITTRHQGGKHKRFYRIIDFKRYEKDNIEGKVKSVEYDPNRNCFISLISYQDGSFTFIIAPEGLKVNDKITSGEGENVPLRVGNNLPLRHIPVNTPIHNLELKPKKGGQLMRGAGTYAEIIGKEEGNKYVLVKLMSKEVRKVLATCRATIVRGSAMNPCDHPHGGGEQKAGIGHPSPLSP</sequence>
<dbReference type="Proteomes" id="UP000789739">
    <property type="component" value="Unassembled WGS sequence"/>
</dbReference>
<dbReference type="InterPro" id="IPR012340">
    <property type="entry name" value="NA-bd_OB-fold"/>
</dbReference>
<dbReference type="FunFam" id="2.30.30.30:FF:000001">
    <property type="entry name" value="50S ribosomal protein L2"/>
    <property type="match status" value="1"/>
</dbReference>
<keyword evidence="8" id="KW-1185">Reference proteome</keyword>
<dbReference type="NCBIfam" id="TIGR01171">
    <property type="entry name" value="rplB_bact"/>
    <property type="match status" value="1"/>
</dbReference>
<accession>A0A9N9DR78</accession>
<reference evidence="7" key="1">
    <citation type="submission" date="2021-06" db="EMBL/GenBank/DDBJ databases">
        <authorList>
            <person name="Kallberg Y."/>
            <person name="Tangrot J."/>
            <person name="Rosling A."/>
        </authorList>
    </citation>
    <scope>NUCLEOTIDE SEQUENCE</scope>
    <source>
        <strain evidence="7">BR232B</strain>
    </source>
</reference>
<dbReference type="OrthoDB" id="268576at2759"/>
<name>A0A9N9DR78_9GLOM</name>
<dbReference type="PANTHER" id="PTHR13691">
    <property type="entry name" value="RIBOSOMAL PROTEIN L2"/>
    <property type="match status" value="1"/>
</dbReference>
<dbReference type="InterPro" id="IPR022666">
    <property type="entry name" value="Ribosomal_uL2_RNA-bd_dom"/>
</dbReference>
<protein>
    <submittedName>
        <fullName evidence="7">10354_t:CDS:1</fullName>
    </submittedName>
</protein>
<dbReference type="GO" id="GO:0022625">
    <property type="term" value="C:cytosolic large ribosomal subunit"/>
    <property type="evidence" value="ECO:0007669"/>
    <property type="project" value="TreeGrafter"/>
</dbReference>
<dbReference type="GO" id="GO:0016740">
    <property type="term" value="F:transferase activity"/>
    <property type="evidence" value="ECO:0007669"/>
    <property type="project" value="InterPro"/>
</dbReference>
<evidence type="ECO:0000256" key="3">
    <source>
        <dbReference type="ARBA" id="ARBA00023274"/>
    </source>
</evidence>